<dbReference type="Proteomes" id="UP000065533">
    <property type="component" value="Chromosome"/>
</dbReference>
<evidence type="ECO:0000313" key="2">
    <source>
        <dbReference type="Proteomes" id="UP000065533"/>
    </source>
</evidence>
<dbReference type="EMBL" id="CP013661">
    <property type="protein sequence ID" value="ALS79954.1"/>
    <property type="molecule type" value="Genomic_DNA"/>
</dbReference>
<reference evidence="1" key="1">
    <citation type="submission" date="2016-01" db="EMBL/GenBank/DDBJ databases">
        <title>Complete genome of Planococcus kocurri type strain.</title>
        <authorList>
            <person name="See-Too W.S."/>
        </authorList>
    </citation>
    <scope>NUCLEOTIDE SEQUENCE [LARGE SCALE GENOMIC DNA]</scope>
    <source>
        <strain evidence="1">ATCC 43650</strain>
    </source>
</reference>
<sequence length="99" mass="11571">MDQVNLLSSITYIDTERSIEFGEIKITDTECNIHLYEDIVVTSATKFQVANVWDVSYKSFSSEASLLYLHTHRGVLTYKVYTDPDHFVETFKKLKNKHY</sequence>
<name>A0ABM5X005_9BACL</name>
<protein>
    <recommendedName>
        <fullName evidence="3">Bacterial Pleckstrin homology domain-containing protein</fullName>
    </recommendedName>
</protein>
<gene>
    <name evidence="1" type="ORF">AUO94_15600</name>
</gene>
<keyword evidence="2" id="KW-1185">Reference proteome</keyword>
<evidence type="ECO:0000313" key="1">
    <source>
        <dbReference type="EMBL" id="ALS79954.1"/>
    </source>
</evidence>
<evidence type="ECO:0008006" key="3">
    <source>
        <dbReference type="Google" id="ProtNLM"/>
    </source>
</evidence>
<accession>A0ABM5X005</accession>
<organism evidence="1 2">
    <name type="scientific">Planococcus kocurii</name>
    <dbReference type="NCBI Taxonomy" id="1374"/>
    <lineage>
        <taxon>Bacteria</taxon>
        <taxon>Bacillati</taxon>
        <taxon>Bacillota</taxon>
        <taxon>Bacilli</taxon>
        <taxon>Bacillales</taxon>
        <taxon>Caryophanaceae</taxon>
        <taxon>Planococcus</taxon>
    </lineage>
</organism>
<proteinExistence type="predicted"/>
<dbReference type="RefSeq" id="WP_058386595.1">
    <property type="nucleotide sequence ID" value="NZ_CP013661.2"/>
</dbReference>